<comment type="caution">
    <text evidence="2">The sequence shown here is derived from an EMBL/GenBank/DDBJ whole genome shotgun (WGS) entry which is preliminary data.</text>
</comment>
<gene>
    <name evidence="2" type="ORF">D0Y65_020709</name>
</gene>
<feature type="region of interest" description="Disordered" evidence="1">
    <location>
        <begin position="74"/>
        <end position="104"/>
    </location>
</feature>
<organism evidence="2 3">
    <name type="scientific">Glycine soja</name>
    <name type="common">Wild soybean</name>
    <dbReference type="NCBI Taxonomy" id="3848"/>
    <lineage>
        <taxon>Eukaryota</taxon>
        <taxon>Viridiplantae</taxon>
        <taxon>Streptophyta</taxon>
        <taxon>Embryophyta</taxon>
        <taxon>Tracheophyta</taxon>
        <taxon>Spermatophyta</taxon>
        <taxon>Magnoliopsida</taxon>
        <taxon>eudicotyledons</taxon>
        <taxon>Gunneridae</taxon>
        <taxon>Pentapetalae</taxon>
        <taxon>rosids</taxon>
        <taxon>fabids</taxon>
        <taxon>Fabales</taxon>
        <taxon>Fabaceae</taxon>
        <taxon>Papilionoideae</taxon>
        <taxon>50 kb inversion clade</taxon>
        <taxon>NPAAA clade</taxon>
        <taxon>indigoferoid/millettioid clade</taxon>
        <taxon>Phaseoleae</taxon>
        <taxon>Glycine</taxon>
        <taxon>Glycine subgen. Soja</taxon>
    </lineage>
</organism>
<dbReference type="PANTHER" id="PTHR36012:SF2">
    <property type="entry name" value="OS08G0385000 PROTEIN"/>
    <property type="match status" value="1"/>
</dbReference>
<keyword evidence="3" id="KW-1185">Reference proteome</keyword>
<dbReference type="EMBL" id="QZWG01000008">
    <property type="protein sequence ID" value="RZB97158.1"/>
    <property type="molecule type" value="Genomic_DNA"/>
</dbReference>
<reference evidence="2 3" key="1">
    <citation type="submission" date="2018-09" db="EMBL/GenBank/DDBJ databases">
        <title>A high-quality reference genome of wild soybean provides a powerful tool to mine soybean genomes.</title>
        <authorList>
            <person name="Xie M."/>
            <person name="Chung C.Y.L."/>
            <person name="Li M.-W."/>
            <person name="Wong F.-L."/>
            <person name="Chan T.-F."/>
            <person name="Lam H.-M."/>
        </authorList>
    </citation>
    <scope>NUCLEOTIDE SEQUENCE [LARGE SCALE GENOMIC DNA]</scope>
    <source>
        <strain evidence="3">cv. W05</strain>
        <tissue evidence="2">Hypocotyl of etiolated seedlings</tissue>
    </source>
</reference>
<dbReference type="AlphaFoldDB" id="A0A445JFF4"/>
<proteinExistence type="predicted"/>
<dbReference type="PANTHER" id="PTHR36012">
    <property type="entry name" value="OS01G0654400 PROTEIN"/>
    <property type="match status" value="1"/>
</dbReference>
<sequence length="104" mass="11476">MKHKNKHRSKEIVEFVITQHKHIYRKMSGAQGAQPKESKTATTYESVEGGENRTRTDLLSREDQGCIQVEKLQEKVHDPAGKGGPVFGAGKDEDKQDLGVTGTG</sequence>
<evidence type="ECO:0000256" key="1">
    <source>
        <dbReference type="SAM" id="MobiDB-lite"/>
    </source>
</evidence>
<feature type="region of interest" description="Disordered" evidence="1">
    <location>
        <begin position="27"/>
        <end position="53"/>
    </location>
</feature>
<name>A0A445JFF4_GLYSO</name>
<accession>A0A445JFF4</accession>
<evidence type="ECO:0000313" key="3">
    <source>
        <dbReference type="Proteomes" id="UP000289340"/>
    </source>
</evidence>
<dbReference type="Proteomes" id="UP000289340">
    <property type="component" value="Chromosome 8"/>
</dbReference>
<evidence type="ECO:0000313" key="2">
    <source>
        <dbReference type="EMBL" id="RZB97158.1"/>
    </source>
</evidence>
<dbReference type="Gramene" id="XM_028391302.1">
    <property type="protein sequence ID" value="XP_028247103.1"/>
    <property type="gene ID" value="LOC114424452"/>
</dbReference>
<protein>
    <submittedName>
        <fullName evidence="2">Uncharacterized protein</fullName>
    </submittedName>
</protein>
<dbReference type="CDD" id="cd23010">
    <property type="entry name" value="PM41-like"/>
    <property type="match status" value="1"/>
</dbReference>